<gene>
    <name evidence="2" type="ORF">METZ01_LOCUS503134</name>
</gene>
<dbReference type="EMBL" id="UINC01221799">
    <property type="protein sequence ID" value="SVE50280.1"/>
    <property type="molecule type" value="Genomic_DNA"/>
</dbReference>
<accession>A0A383E1H0</accession>
<feature type="region of interest" description="Disordered" evidence="1">
    <location>
        <begin position="16"/>
        <end position="50"/>
    </location>
</feature>
<protein>
    <submittedName>
        <fullName evidence="2">Uncharacterized protein</fullName>
    </submittedName>
</protein>
<evidence type="ECO:0000256" key="1">
    <source>
        <dbReference type="SAM" id="MobiDB-lite"/>
    </source>
</evidence>
<organism evidence="2">
    <name type="scientific">marine metagenome</name>
    <dbReference type="NCBI Taxonomy" id="408172"/>
    <lineage>
        <taxon>unclassified sequences</taxon>
        <taxon>metagenomes</taxon>
        <taxon>ecological metagenomes</taxon>
    </lineage>
</organism>
<evidence type="ECO:0000313" key="2">
    <source>
        <dbReference type="EMBL" id="SVE50280.1"/>
    </source>
</evidence>
<proteinExistence type="predicted"/>
<feature type="non-terminal residue" evidence="2">
    <location>
        <position position="1"/>
    </location>
</feature>
<name>A0A383E1H0_9ZZZZ</name>
<sequence length="50" mass="5550">DRDVINKALDELRKNGRARNGEPLEAFSLPPAEYFTREGLPEAPAGNPEK</sequence>
<dbReference type="AlphaFoldDB" id="A0A383E1H0"/>
<reference evidence="2" key="1">
    <citation type="submission" date="2018-05" db="EMBL/GenBank/DDBJ databases">
        <authorList>
            <person name="Lanie J.A."/>
            <person name="Ng W.-L."/>
            <person name="Kazmierczak K.M."/>
            <person name="Andrzejewski T.M."/>
            <person name="Davidsen T.M."/>
            <person name="Wayne K.J."/>
            <person name="Tettelin H."/>
            <person name="Glass J.I."/>
            <person name="Rusch D."/>
            <person name="Podicherti R."/>
            <person name="Tsui H.-C.T."/>
            <person name="Winkler M.E."/>
        </authorList>
    </citation>
    <scope>NUCLEOTIDE SEQUENCE</scope>
</reference>